<gene>
    <name evidence="2" type="ORF">PG991_008073</name>
</gene>
<feature type="region of interest" description="Disordered" evidence="1">
    <location>
        <begin position="1"/>
        <end position="138"/>
    </location>
</feature>
<accession>A0ABR1RV87</accession>
<keyword evidence="3" id="KW-1185">Reference proteome</keyword>
<dbReference type="Proteomes" id="UP001396898">
    <property type="component" value="Unassembled WGS sequence"/>
</dbReference>
<evidence type="ECO:0008006" key="4">
    <source>
        <dbReference type="Google" id="ProtNLM"/>
    </source>
</evidence>
<feature type="compositionally biased region" description="Basic residues" evidence="1">
    <location>
        <begin position="79"/>
        <end position="113"/>
    </location>
</feature>
<name>A0ABR1RV87_9PEZI</name>
<dbReference type="EMBL" id="JAQQWI010000010">
    <property type="protein sequence ID" value="KAK8018883.1"/>
    <property type="molecule type" value="Genomic_DNA"/>
</dbReference>
<protein>
    <recommendedName>
        <fullName evidence="4">Mitochondrial mRNA-processing protein COX24 C-terminal domain-containing protein</fullName>
    </recommendedName>
</protein>
<organism evidence="2 3">
    <name type="scientific">Apiospora marii</name>
    <dbReference type="NCBI Taxonomy" id="335849"/>
    <lineage>
        <taxon>Eukaryota</taxon>
        <taxon>Fungi</taxon>
        <taxon>Dikarya</taxon>
        <taxon>Ascomycota</taxon>
        <taxon>Pezizomycotina</taxon>
        <taxon>Sordariomycetes</taxon>
        <taxon>Xylariomycetidae</taxon>
        <taxon>Amphisphaeriales</taxon>
        <taxon>Apiosporaceae</taxon>
        <taxon>Apiospora</taxon>
    </lineage>
</organism>
<reference evidence="2 3" key="1">
    <citation type="submission" date="2023-01" db="EMBL/GenBank/DDBJ databases">
        <title>Analysis of 21 Apiospora genomes using comparative genomics revels a genus with tremendous synthesis potential of carbohydrate active enzymes and secondary metabolites.</title>
        <authorList>
            <person name="Sorensen T."/>
        </authorList>
    </citation>
    <scope>NUCLEOTIDE SEQUENCE [LARGE SCALE GENOMIC DNA]</scope>
    <source>
        <strain evidence="2 3">CBS 20057</strain>
    </source>
</reference>
<comment type="caution">
    <text evidence="2">The sequence shown here is derived from an EMBL/GenBank/DDBJ whole genome shotgun (WGS) entry which is preliminary data.</text>
</comment>
<evidence type="ECO:0000256" key="1">
    <source>
        <dbReference type="SAM" id="MobiDB-lite"/>
    </source>
</evidence>
<evidence type="ECO:0000313" key="2">
    <source>
        <dbReference type="EMBL" id="KAK8018883.1"/>
    </source>
</evidence>
<sequence length="138" mass="15309">MGKKVKYRSFQVAKGTERGSQGTGEPETGRLLSDPTPSTDALEGVNDNPADPGSPPLPGGQTDLDQAAAEDHALPPKPKSAHAIRRAKRQLKKKRRRHFRRLMSKRCKQRRRQRAQDMAAELSKQSLQNTDKAEATTK</sequence>
<evidence type="ECO:0000313" key="3">
    <source>
        <dbReference type="Proteomes" id="UP001396898"/>
    </source>
</evidence>
<proteinExistence type="predicted"/>